<dbReference type="AlphaFoldDB" id="A0A841KDD3"/>
<dbReference type="EMBL" id="JACHET010000001">
    <property type="protein sequence ID" value="MBB6182915.1"/>
    <property type="molecule type" value="Genomic_DNA"/>
</dbReference>
<dbReference type="SUPFAM" id="SSF53955">
    <property type="entry name" value="Lysozyme-like"/>
    <property type="match status" value="1"/>
</dbReference>
<feature type="signal peptide" evidence="2">
    <location>
        <begin position="1"/>
        <end position="24"/>
    </location>
</feature>
<evidence type="ECO:0000259" key="3">
    <source>
        <dbReference type="PROSITE" id="PS51782"/>
    </source>
</evidence>
<evidence type="ECO:0000313" key="5">
    <source>
        <dbReference type="Proteomes" id="UP000560000"/>
    </source>
</evidence>
<dbReference type="InterPro" id="IPR008258">
    <property type="entry name" value="Transglycosylase_SLT_dom_1"/>
</dbReference>
<dbReference type="Proteomes" id="UP000560000">
    <property type="component" value="Unassembled WGS sequence"/>
</dbReference>
<feature type="domain" description="LysM" evidence="3">
    <location>
        <begin position="331"/>
        <end position="374"/>
    </location>
</feature>
<dbReference type="PANTHER" id="PTHR33734:SF22">
    <property type="entry name" value="MEMBRANE-BOUND LYTIC MUREIN TRANSGLYCOSYLASE D"/>
    <property type="match status" value="1"/>
</dbReference>
<protein>
    <submittedName>
        <fullName evidence="4">Membrane-bound lytic murein transglycosylase D</fullName>
    </submittedName>
</protein>
<organism evidence="4 5">
    <name type="scientific">Oleiagrimonas soli</name>
    <dbReference type="NCBI Taxonomy" id="1543381"/>
    <lineage>
        <taxon>Bacteria</taxon>
        <taxon>Pseudomonadati</taxon>
        <taxon>Pseudomonadota</taxon>
        <taxon>Gammaproteobacteria</taxon>
        <taxon>Lysobacterales</taxon>
        <taxon>Rhodanobacteraceae</taxon>
        <taxon>Oleiagrimonas</taxon>
    </lineage>
</organism>
<evidence type="ECO:0000313" key="4">
    <source>
        <dbReference type="EMBL" id="MBB6182915.1"/>
    </source>
</evidence>
<dbReference type="InterPro" id="IPR036779">
    <property type="entry name" value="LysM_dom_sf"/>
</dbReference>
<evidence type="ECO:0000256" key="2">
    <source>
        <dbReference type="SAM" id="SignalP"/>
    </source>
</evidence>
<gene>
    <name evidence="4" type="ORF">HNQ86_000260</name>
</gene>
<dbReference type="Gene3D" id="1.10.530.10">
    <property type="match status" value="1"/>
</dbReference>
<dbReference type="PROSITE" id="PS51782">
    <property type="entry name" value="LYSM"/>
    <property type="match status" value="1"/>
</dbReference>
<proteinExistence type="predicted"/>
<name>A0A841KDD3_9GAMM</name>
<dbReference type="SUPFAM" id="SSF54106">
    <property type="entry name" value="LysM domain"/>
    <property type="match status" value="1"/>
</dbReference>
<dbReference type="PANTHER" id="PTHR33734">
    <property type="entry name" value="LYSM DOMAIN-CONTAINING GPI-ANCHORED PROTEIN 2"/>
    <property type="match status" value="1"/>
</dbReference>
<dbReference type="InterPro" id="IPR023346">
    <property type="entry name" value="Lysozyme-like_dom_sf"/>
</dbReference>
<dbReference type="PROSITE" id="PS51257">
    <property type="entry name" value="PROKAR_LIPOPROTEIN"/>
    <property type="match status" value="1"/>
</dbReference>
<dbReference type="Gene3D" id="3.10.350.10">
    <property type="entry name" value="LysM domain"/>
    <property type="match status" value="1"/>
</dbReference>
<dbReference type="InterPro" id="IPR018392">
    <property type="entry name" value="LysM"/>
</dbReference>
<keyword evidence="2" id="KW-0732">Signal</keyword>
<evidence type="ECO:0000256" key="1">
    <source>
        <dbReference type="SAM" id="MobiDB-lite"/>
    </source>
</evidence>
<reference evidence="4 5" key="1">
    <citation type="submission" date="2020-08" db="EMBL/GenBank/DDBJ databases">
        <title>Genomic Encyclopedia of Type Strains, Phase IV (KMG-IV): sequencing the most valuable type-strain genomes for metagenomic binning, comparative biology and taxonomic classification.</title>
        <authorList>
            <person name="Goeker M."/>
        </authorList>
    </citation>
    <scope>NUCLEOTIDE SEQUENCE [LARGE SCALE GENOMIC DNA]</scope>
    <source>
        <strain evidence="4 5">DSM 107085</strain>
    </source>
</reference>
<feature type="region of interest" description="Disordered" evidence="1">
    <location>
        <begin position="25"/>
        <end position="60"/>
    </location>
</feature>
<feature type="chain" id="PRO_5032306950" evidence="2">
    <location>
        <begin position="25"/>
        <end position="378"/>
    </location>
</feature>
<dbReference type="Pfam" id="PF01476">
    <property type="entry name" value="LysM"/>
    <property type="match status" value="1"/>
</dbReference>
<accession>A0A841KDD3</accession>
<feature type="compositionally biased region" description="Pro residues" evidence="1">
    <location>
        <begin position="25"/>
        <end position="43"/>
    </location>
</feature>
<sequence length="378" mass="42166">MNPRVRLYAAAALLVLLAACSTPAPKPSPSPPVGMPPPQPAATPAPGAENGPSPVPPAAPTLWSHMRERFAMPGCDADPQIVFWAQRYTRHPRRFEGYLRSVAPTIAYIDRVAQAHDVPSEFSLLPWVESRYRAYPPHGGRPAGMWQIMPITARAMGLPIKRDYDGRLDRTRTADAVMQLLRNYDQRWHDWRLVDMAYNAGEYRIRRLHAAGPAPEQPTVPDLAVTRTTREHLLKLLAIACVIREPQRFDVHLPGMPASQELQEVQLPQPVLLQDIARIAGISDRRVRALNGAYLHGRMPLDGPWSVLLPSAAAQRVRDALTADALPRQPTTYTVVAGDSLWEIAHRHGVSVQRLRELNHLRGRVLKPGQVLLIDRPN</sequence>
<dbReference type="CDD" id="cd00118">
    <property type="entry name" value="LysM"/>
    <property type="match status" value="1"/>
</dbReference>
<dbReference type="SMART" id="SM00257">
    <property type="entry name" value="LysM"/>
    <property type="match status" value="1"/>
</dbReference>
<comment type="caution">
    <text evidence="4">The sequence shown here is derived from an EMBL/GenBank/DDBJ whole genome shotgun (WGS) entry which is preliminary data.</text>
</comment>
<dbReference type="Pfam" id="PF01464">
    <property type="entry name" value="SLT"/>
    <property type="match status" value="1"/>
</dbReference>
<dbReference type="RefSeq" id="WP_235205302.1">
    <property type="nucleotide sequence ID" value="NZ_JACHET010000001.1"/>
</dbReference>